<dbReference type="InterPro" id="IPR036265">
    <property type="entry name" value="HIT-like_sf"/>
</dbReference>
<dbReference type="PANTHER" id="PTHR42997:SF1">
    <property type="entry name" value="AP-4-A PHOSPHORYLASE"/>
    <property type="match status" value="1"/>
</dbReference>
<evidence type="ECO:0000313" key="2">
    <source>
        <dbReference type="Proteomes" id="UP000006265"/>
    </source>
</evidence>
<protein>
    <submittedName>
        <fullName evidence="1">AP-4-A phosphorylase</fullName>
        <ecNumber evidence="1">2.7.7.53</ecNumber>
    </submittedName>
</protein>
<dbReference type="Gene3D" id="3.30.428.10">
    <property type="entry name" value="HIT-like"/>
    <property type="match status" value="1"/>
</dbReference>
<keyword evidence="1" id="KW-0808">Transferase</keyword>
<dbReference type="EMBL" id="AMRA01000051">
    <property type="protein sequence ID" value="EKF23979.1"/>
    <property type="molecule type" value="Genomic_DNA"/>
</dbReference>
<reference evidence="1 2" key="1">
    <citation type="journal article" date="2012" name="J. Bacteriol.">
        <title>Genome sequence of Mycobacterium hassiacum DSM 44199, a rare source of heat-stable mycobacterial proteins.</title>
        <authorList>
            <person name="Tiago I."/>
            <person name="Maranha A."/>
            <person name="Mendes V."/>
            <person name="Alarico S."/>
            <person name="Moynihan P.J."/>
            <person name="Clarke A.J."/>
            <person name="Macedo-Ribeiro S."/>
            <person name="Pereira P.J."/>
            <person name="Empadinhas N."/>
        </authorList>
    </citation>
    <scope>NUCLEOTIDE SEQUENCE [LARGE SCALE GENOMIC DNA]</scope>
    <source>
        <strain evidence="2">DSM 44199 / CIP 105218 / JCM 12690 / 3849</strain>
    </source>
</reference>
<dbReference type="InterPro" id="IPR039383">
    <property type="entry name" value="FHIT"/>
</dbReference>
<dbReference type="PATRIC" id="fig|1122247.3.peg.1922"/>
<dbReference type="RefSeq" id="WP_005627083.1">
    <property type="nucleotide sequence ID" value="NZ_AMRA01000051.1"/>
</dbReference>
<keyword evidence="1" id="KW-0548">Nucleotidyltransferase</keyword>
<proteinExistence type="predicted"/>
<dbReference type="Proteomes" id="UP000006265">
    <property type="component" value="Unassembled WGS sequence"/>
</dbReference>
<organism evidence="1 2">
    <name type="scientific">Mycolicibacterium hassiacum (strain DSM 44199 / CIP 105218 / JCM 12690 / 3849)</name>
    <name type="common">Mycobacterium hassiacum</name>
    <dbReference type="NCBI Taxonomy" id="1122247"/>
    <lineage>
        <taxon>Bacteria</taxon>
        <taxon>Bacillati</taxon>
        <taxon>Actinomycetota</taxon>
        <taxon>Actinomycetes</taxon>
        <taxon>Mycobacteriales</taxon>
        <taxon>Mycobacteriaceae</taxon>
        <taxon>Mycolicibacterium</taxon>
    </lineage>
</organism>
<accession>K5BJZ6</accession>
<comment type="caution">
    <text evidence="1">The sequence shown here is derived from an EMBL/GenBank/DDBJ whole genome shotgun (WGS) entry which is preliminary data.</text>
</comment>
<dbReference type="AlphaFoldDB" id="K5BJZ6"/>
<dbReference type="InterPro" id="IPR011146">
    <property type="entry name" value="HIT-like"/>
</dbReference>
<sequence length="199" mass="22147">MSPDERLHDETAAGNEEKVIIDRGAGEPDHLQRLWTPHRMSYIAGAPMKRDGSGSARSDKPFTDIPQMSDEEGLVVARGELVYIVLNLYPYNPGHSMVVPYRQVAELEDLTPEECAELMAYTQKLIRVIKAVSRPHGFNVGLNLGSSAGGSLSEHLHLHVVPRWSGDANFITIIGRSKVVPQLLRETRELLANEWARQS</sequence>
<dbReference type="eggNOG" id="COG0537">
    <property type="taxonomic scope" value="Bacteria"/>
</dbReference>
<dbReference type="PROSITE" id="PS51084">
    <property type="entry name" value="HIT_2"/>
    <property type="match status" value="1"/>
</dbReference>
<gene>
    <name evidence="1" type="ORF">C731_1999</name>
</gene>
<keyword evidence="2" id="KW-1185">Reference proteome</keyword>
<evidence type="ECO:0000313" key="1">
    <source>
        <dbReference type="EMBL" id="EKF23979.1"/>
    </source>
</evidence>
<dbReference type="GO" id="GO:0003877">
    <property type="term" value="F:ATP:ADP adenylyltransferase activity"/>
    <property type="evidence" value="ECO:0007669"/>
    <property type="project" value="UniProtKB-EC"/>
</dbReference>
<dbReference type="OrthoDB" id="9784774at2"/>
<dbReference type="PANTHER" id="PTHR42997">
    <property type="entry name" value="HIT FAMILY HYDROLASE"/>
    <property type="match status" value="1"/>
</dbReference>
<dbReference type="SUPFAM" id="SSF54197">
    <property type="entry name" value="HIT-like"/>
    <property type="match status" value="1"/>
</dbReference>
<name>K5BJZ6_MYCHD</name>
<dbReference type="InterPro" id="IPR052908">
    <property type="entry name" value="AP-4-A_phosphorylase"/>
</dbReference>
<dbReference type="CDD" id="cd01275">
    <property type="entry name" value="FHIT"/>
    <property type="match status" value="1"/>
</dbReference>
<dbReference type="EC" id="2.7.7.53" evidence="1"/>
<dbReference type="STRING" id="1122247.GCA_000379865_00015"/>
<dbReference type="Pfam" id="PF01230">
    <property type="entry name" value="HIT"/>
    <property type="match status" value="1"/>
</dbReference>